<feature type="transmembrane region" description="Helical" evidence="6">
    <location>
        <begin position="222"/>
        <end position="241"/>
    </location>
</feature>
<dbReference type="OrthoDB" id="431720at2759"/>
<feature type="compositionally biased region" description="Basic residues" evidence="5">
    <location>
        <begin position="174"/>
        <end position="185"/>
    </location>
</feature>
<keyword evidence="2" id="KW-0851">Voltage-gated channel</keyword>
<dbReference type="Proteomes" id="UP000314294">
    <property type="component" value="Unassembled WGS sequence"/>
</dbReference>
<accession>A0A4Z2H5D1</accession>
<evidence type="ECO:0000256" key="5">
    <source>
        <dbReference type="SAM" id="MobiDB-lite"/>
    </source>
</evidence>
<dbReference type="GO" id="GO:0008331">
    <property type="term" value="F:high voltage-gated calcium channel activity"/>
    <property type="evidence" value="ECO:0007669"/>
    <property type="project" value="TreeGrafter"/>
</dbReference>
<dbReference type="PANTHER" id="PTHR45628:SF11">
    <property type="entry name" value="VOLTAGE-DEPENDENT L-TYPE CALCIUM CHANNEL SUBUNIT ALPHA-1D"/>
    <property type="match status" value="1"/>
</dbReference>
<evidence type="ECO:0000256" key="2">
    <source>
        <dbReference type="ARBA" id="ARBA00022882"/>
    </source>
</evidence>
<sequence>MQKDIDGGQTELTLLPSARLLLFYKILTVAVPIEKEGVLQLELQVFVDGLHQVLRAQSVHDGAQYASNKRTTPPGDASALWSESQPRLHQLHPPEPLHAPHSTGKPVGSSCGLFGANSGVQDSGGTGSGVSPVVAWHAAISAARQVQGDVAKPDMSTQPTVCTTGPPPVGSLAQRKRQQYAKSKKQGGSTNNRPPRALFCLTLNNPIRRACISLVEWKPFDIFILLSIFANCVALAIYIPFPGDDSNSTNQELVSGAGKYRNTAWACNR</sequence>
<evidence type="ECO:0000256" key="1">
    <source>
        <dbReference type="ARBA" id="ARBA00022448"/>
    </source>
</evidence>
<keyword evidence="3" id="KW-0406">Ion transport</keyword>
<proteinExistence type="predicted"/>
<gene>
    <name evidence="7" type="primary">CACNA1D_6</name>
    <name evidence="7" type="ORF">EYF80_029448</name>
</gene>
<keyword evidence="6" id="KW-0812">Transmembrane</keyword>
<evidence type="ECO:0000256" key="4">
    <source>
        <dbReference type="ARBA" id="ARBA00023303"/>
    </source>
</evidence>
<dbReference type="InterPro" id="IPR050599">
    <property type="entry name" value="VDCC_alpha-1_subunit"/>
</dbReference>
<protein>
    <submittedName>
        <fullName evidence="7">Voltage-dependent L-type calcium channel subunit alpha-1D</fullName>
    </submittedName>
</protein>
<evidence type="ECO:0000256" key="6">
    <source>
        <dbReference type="SAM" id="Phobius"/>
    </source>
</evidence>
<dbReference type="PANTHER" id="PTHR45628">
    <property type="entry name" value="VOLTAGE-DEPENDENT CALCIUM CHANNEL TYPE A SUBUNIT ALPHA-1"/>
    <property type="match status" value="1"/>
</dbReference>
<keyword evidence="8" id="KW-1185">Reference proteome</keyword>
<evidence type="ECO:0000256" key="3">
    <source>
        <dbReference type="ARBA" id="ARBA00023065"/>
    </source>
</evidence>
<feature type="region of interest" description="Disordered" evidence="5">
    <location>
        <begin position="147"/>
        <end position="193"/>
    </location>
</feature>
<evidence type="ECO:0000313" key="7">
    <source>
        <dbReference type="EMBL" id="TNN60283.1"/>
    </source>
</evidence>
<feature type="region of interest" description="Disordered" evidence="5">
    <location>
        <begin position="64"/>
        <end position="110"/>
    </location>
</feature>
<dbReference type="EMBL" id="SRLO01000336">
    <property type="protein sequence ID" value="TNN60283.1"/>
    <property type="molecule type" value="Genomic_DNA"/>
</dbReference>
<evidence type="ECO:0000313" key="8">
    <source>
        <dbReference type="Proteomes" id="UP000314294"/>
    </source>
</evidence>
<name>A0A4Z2H5D1_9TELE</name>
<keyword evidence="4" id="KW-0407">Ion channel</keyword>
<keyword evidence="6" id="KW-1133">Transmembrane helix</keyword>
<comment type="caution">
    <text evidence="7">The sequence shown here is derived from an EMBL/GenBank/DDBJ whole genome shotgun (WGS) entry which is preliminary data.</text>
</comment>
<dbReference type="AlphaFoldDB" id="A0A4Z2H5D1"/>
<keyword evidence="6" id="KW-0472">Membrane</keyword>
<dbReference type="GO" id="GO:0098703">
    <property type="term" value="P:calcium ion import across plasma membrane"/>
    <property type="evidence" value="ECO:0007669"/>
    <property type="project" value="TreeGrafter"/>
</dbReference>
<reference evidence="7 8" key="1">
    <citation type="submission" date="2019-03" db="EMBL/GenBank/DDBJ databases">
        <title>First draft genome of Liparis tanakae, snailfish: a comprehensive survey of snailfish specific genes.</title>
        <authorList>
            <person name="Kim W."/>
            <person name="Song I."/>
            <person name="Jeong J.-H."/>
            <person name="Kim D."/>
            <person name="Kim S."/>
            <person name="Ryu S."/>
            <person name="Song J.Y."/>
            <person name="Lee S.K."/>
        </authorList>
    </citation>
    <scope>NUCLEOTIDE SEQUENCE [LARGE SCALE GENOMIC DNA]</scope>
    <source>
        <tissue evidence="7">Muscle</tissue>
    </source>
</reference>
<organism evidence="7 8">
    <name type="scientific">Liparis tanakae</name>
    <name type="common">Tanaka's snailfish</name>
    <dbReference type="NCBI Taxonomy" id="230148"/>
    <lineage>
        <taxon>Eukaryota</taxon>
        <taxon>Metazoa</taxon>
        <taxon>Chordata</taxon>
        <taxon>Craniata</taxon>
        <taxon>Vertebrata</taxon>
        <taxon>Euteleostomi</taxon>
        <taxon>Actinopterygii</taxon>
        <taxon>Neopterygii</taxon>
        <taxon>Teleostei</taxon>
        <taxon>Neoteleostei</taxon>
        <taxon>Acanthomorphata</taxon>
        <taxon>Eupercaria</taxon>
        <taxon>Perciformes</taxon>
        <taxon>Cottioidei</taxon>
        <taxon>Cottales</taxon>
        <taxon>Liparidae</taxon>
        <taxon>Liparis</taxon>
    </lineage>
</organism>
<keyword evidence="1" id="KW-0813">Transport</keyword>
<dbReference type="GO" id="GO:0005891">
    <property type="term" value="C:voltage-gated calcium channel complex"/>
    <property type="evidence" value="ECO:0007669"/>
    <property type="project" value="TreeGrafter"/>
</dbReference>